<evidence type="ECO:0000256" key="4">
    <source>
        <dbReference type="ARBA" id="ARBA00022500"/>
    </source>
</evidence>
<dbReference type="InterPro" id="IPR003594">
    <property type="entry name" value="HATPase_dom"/>
</dbReference>
<dbReference type="PROSITE" id="PS50109">
    <property type="entry name" value="HIS_KIN"/>
    <property type="match status" value="1"/>
</dbReference>
<dbReference type="SMART" id="SM00260">
    <property type="entry name" value="CheW"/>
    <property type="match status" value="1"/>
</dbReference>
<dbReference type="GO" id="GO:0005737">
    <property type="term" value="C:cytoplasm"/>
    <property type="evidence" value="ECO:0007669"/>
    <property type="project" value="InterPro"/>
</dbReference>
<dbReference type="SMART" id="SM01231">
    <property type="entry name" value="H-kinase_dim"/>
    <property type="match status" value="1"/>
</dbReference>
<dbReference type="EMBL" id="CP012672">
    <property type="protein sequence ID" value="AUX30563.1"/>
    <property type="molecule type" value="Genomic_DNA"/>
</dbReference>
<keyword evidence="10" id="KW-0902">Two-component regulatory system</keyword>
<dbReference type="Pfam" id="PF02895">
    <property type="entry name" value="H-kinase_dim"/>
    <property type="match status" value="1"/>
</dbReference>
<evidence type="ECO:0000256" key="7">
    <source>
        <dbReference type="ARBA" id="ARBA00022741"/>
    </source>
</evidence>
<dbReference type="PANTHER" id="PTHR43395:SF10">
    <property type="entry name" value="CHEMOTAXIS PROTEIN CHEA"/>
    <property type="match status" value="1"/>
</dbReference>
<dbReference type="SUPFAM" id="SSF47384">
    <property type="entry name" value="Homodimeric domain of signal transducing histidine kinase"/>
    <property type="match status" value="1"/>
</dbReference>
<dbReference type="InterPro" id="IPR005467">
    <property type="entry name" value="His_kinase_dom"/>
</dbReference>
<dbReference type="Pfam" id="PF01627">
    <property type="entry name" value="Hpt"/>
    <property type="match status" value="1"/>
</dbReference>
<dbReference type="FunFam" id="3.30.565.10:FF:000016">
    <property type="entry name" value="Chemotaxis protein CheA, putative"/>
    <property type="match status" value="1"/>
</dbReference>
<dbReference type="InterPro" id="IPR051315">
    <property type="entry name" value="Bact_Chemotaxis_CheA"/>
</dbReference>
<dbReference type="InterPro" id="IPR002545">
    <property type="entry name" value="CheW-lke_dom"/>
</dbReference>
<dbReference type="SUPFAM" id="SSF47226">
    <property type="entry name" value="Histidine-containing phosphotransfer domain, HPT domain"/>
    <property type="match status" value="1"/>
</dbReference>
<dbReference type="Gene3D" id="3.30.565.10">
    <property type="entry name" value="Histidine kinase-like ATPase, C-terminal domain"/>
    <property type="match status" value="1"/>
</dbReference>
<dbReference type="GO" id="GO:0005524">
    <property type="term" value="F:ATP binding"/>
    <property type="evidence" value="ECO:0007669"/>
    <property type="project" value="UniProtKB-KW"/>
</dbReference>
<evidence type="ECO:0000313" key="18">
    <source>
        <dbReference type="EMBL" id="AUX30563.1"/>
    </source>
</evidence>
<evidence type="ECO:0000259" key="16">
    <source>
        <dbReference type="PROSITE" id="PS50851"/>
    </source>
</evidence>
<dbReference type="CDD" id="cd00088">
    <property type="entry name" value="HPT"/>
    <property type="match status" value="1"/>
</dbReference>
<name>A0A4P2QM34_SORCE</name>
<feature type="domain" description="HPt" evidence="17">
    <location>
        <begin position="7"/>
        <end position="111"/>
    </location>
</feature>
<comment type="function">
    <text evidence="11">Involved in the transmission of sensory signals from the chemoreceptors to the flagellar motors. CheA is autophosphorylated; it can transfer its phosphate group to either CheB or CheY.</text>
</comment>
<dbReference type="InterPro" id="IPR036641">
    <property type="entry name" value="HPT_dom_sf"/>
</dbReference>
<feature type="modified residue" description="Phosphohistidine" evidence="12">
    <location>
        <position position="54"/>
    </location>
</feature>
<feature type="domain" description="Histidine kinase" evidence="15">
    <location>
        <begin position="204"/>
        <end position="411"/>
    </location>
</feature>
<dbReference type="Proteomes" id="UP000295497">
    <property type="component" value="Chromosome"/>
</dbReference>
<feature type="region of interest" description="Disordered" evidence="14">
    <location>
        <begin position="132"/>
        <end position="157"/>
    </location>
</feature>
<evidence type="ECO:0000259" key="17">
    <source>
        <dbReference type="PROSITE" id="PS50894"/>
    </source>
</evidence>
<dbReference type="Gene3D" id="1.20.120.160">
    <property type="entry name" value="HPT domain"/>
    <property type="match status" value="1"/>
</dbReference>
<feature type="domain" description="CheW-like" evidence="16">
    <location>
        <begin position="413"/>
        <end position="545"/>
    </location>
</feature>
<dbReference type="InterPro" id="IPR004358">
    <property type="entry name" value="Sig_transdc_His_kin-like_C"/>
</dbReference>
<evidence type="ECO:0000256" key="14">
    <source>
        <dbReference type="SAM" id="MobiDB-lite"/>
    </source>
</evidence>
<dbReference type="Pfam" id="PF02518">
    <property type="entry name" value="HATPase_c"/>
    <property type="match status" value="1"/>
</dbReference>
<dbReference type="GO" id="GO:0006935">
    <property type="term" value="P:chemotaxis"/>
    <property type="evidence" value="ECO:0007669"/>
    <property type="project" value="UniProtKB-KW"/>
</dbReference>
<gene>
    <name evidence="18" type="primary">cheA</name>
    <name evidence="18" type="ORF">SOCE836_026720</name>
</gene>
<reference evidence="18 19" key="1">
    <citation type="submission" date="2015-09" db="EMBL/GenBank/DDBJ databases">
        <title>Sorangium comparison.</title>
        <authorList>
            <person name="Zaburannyi N."/>
            <person name="Bunk B."/>
            <person name="Overmann J."/>
            <person name="Mueller R."/>
        </authorList>
    </citation>
    <scope>NUCLEOTIDE SEQUENCE [LARGE SCALE GENOMIC DNA]</scope>
    <source>
        <strain evidence="18 19">So ce836</strain>
    </source>
</reference>
<evidence type="ECO:0000256" key="8">
    <source>
        <dbReference type="ARBA" id="ARBA00022777"/>
    </source>
</evidence>
<dbReference type="InterPro" id="IPR008207">
    <property type="entry name" value="Sig_transdc_His_kin_Hpt_dom"/>
</dbReference>
<dbReference type="PROSITE" id="PS50851">
    <property type="entry name" value="CHEW"/>
    <property type="match status" value="1"/>
</dbReference>
<dbReference type="InterPro" id="IPR036061">
    <property type="entry name" value="CheW-like_dom_sf"/>
</dbReference>
<keyword evidence="4" id="KW-0145">Chemotaxis</keyword>
<proteinExistence type="predicted"/>
<comment type="catalytic activity">
    <reaction evidence="1">
        <text>ATP + protein L-histidine = ADP + protein N-phospho-L-histidine.</text>
        <dbReference type="EC" id="2.7.13.3"/>
    </reaction>
</comment>
<dbReference type="InterPro" id="IPR037006">
    <property type="entry name" value="CheA-like_homodim_sf"/>
</dbReference>
<dbReference type="InterPro" id="IPR036097">
    <property type="entry name" value="HisK_dim/P_sf"/>
</dbReference>
<evidence type="ECO:0000259" key="15">
    <source>
        <dbReference type="PROSITE" id="PS50109"/>
    </source>
</evidence>
<dbReference type="InterPro" id="IPR004105">
    <property type="entry name" value="CheA-like_dim"/>
</dbReference>
<evidence type="ECO:0000256" key="5">
    <source>
        <dbReference type="ARBA" id="ARBA00022553"/>
    </source>
</evidence>
<dbReference type="SMART" id="SM00073">
    <property type="entry name" value="HPT"/>
    <property type="match status" value="1"/>
</dbReference>
<dbReference type="SUPFAM" id="SSF55874">
    <property type="entry name" value="ATPase domain of HSP90 chaperone/DNA topoisomerase II/histidine kinase"/>
    <property type="match status" value="1"/>
</dbReference>
<evidence type="ECO:0000256" key="6">
    <source>
        <dbReference type="ARBA" id="ARBA00022679"/>
    </source>
</evidence>
<evidence type="ECO:0000256" key="11">
    <source>
        <dbReference type="ARBA" id="ARBA00035100"/>
    </source>
</evidence>
<evidence type="ECO:0000313" key="19">
    <source>
        <dbReference type="Proteomes" id="UP000295497"/>
    </source>
</evidence>
<dbReference type="GO" id="GO:0000155">
    <property type="term" value="F:phosphorelay sensor kinase activity"/>
    <property type="evidence" value="ECO:0007669"/>
    <property type="project" value="InterPro"/>
</dbReference>
<dbReference type="Pfam" id="PF01584">
    <property type="entry name" value="CheW"/>
    <property type="match status" value="1"/>
</dbReference>
<keyword evidence="8" id="KW-0418">Kinase</keyword>
<evidence type="ECO:0000256" key="3">
    <source>
        <dbReference type="ARBA" id="ARBA00021495"/>
    </source>
</evidence>
<keyword evidence="13" id="KW-0175">Coiled coil</keyword>
<evidence type="ECO:0000256" key="13">
    <source>
        <dbReference type="SAM" id="Coils"/>
    </source>
</evidence>
<evidence type="ECO:0000256" key="10">
    <source>
        <dbReference type="ARBA" id="ARBA00023012"/>
    </source>
</evidence>
<dbReference type="EC" id="2.7.13.3" evidence="2"/>
<dbReference type="CDD" id="cd00731">
    <property type="entry name" value="CheA_reg"/>
    <property type="match status" value="1"/>
</dbReference>
<dbReference type="Gene3D" id="2.30.30.40">
    <property type="entry name" value="SH3 Domains"/>
    <property type="match status" value="1"/>
</dbReference>
<evidence type="ECO:0000256" key="12">
    <source>
        <dbReference type="PROSITE-ProRule" id="PRU00110"/>
    </source>
</evidence>
<feature type="coiled-coil region" evidence="13">
    <location>
        <begin position="201"/>
        <end position="228"/>
    </location>
</feature>
<dbReference type="PANTHER" id="PTHR43395">
    <property type="entry name" value="SENSOR HISTIDINE KINASE CHEA"/>
    <property type="match status" value="1"/>
</dbReference>
<dbReference type="InterPro" id="IPR036890">
    <property type="entry name" value="HATPase_C_sf"/>
</dbReference>
<dbReference type="AlphaFoldDB" id="A0A4P2QM34"/>
<protein>
    <recommendedName>
        <fullName evidence="3">Chemotaxis protein CheA</fullName>
        <ecNumber evidence="2">2.7.13.3</ecNumber>
    </recommendedName>
</protein>
<evidence type="ECO:0000256" key="1">
    <source>
        <dbReference type="ARBA" id="ARBA00000085"/>
    </source>
</evidence>
<keyword evidence="6" id="KW-0808">Transferase</keyword>
<sequence length="568" mass="60989">MAPVSRMDSERDELLHTFVAEAHEILDEIERALLQLETGRDVYDVLQRVFRATHTLKGSAGSVGLGGLSDLGHAAEDVIEALCRGDLPLTTPVVSLLLETVDAARRLVAEVERGQVERSTSHQEVIARLQEARRGGPAEPQGAWATSARRATEDDAEGATSIKSIRVAVEKLDRMADLIGELTLGRNRIVRTLRAVRGEAGAALRDEMEEQDRLCRELEEAVRAARMVPVGPWFRHYERTVRDLAHAHGRLARLVVVHGDVEVDTAVVERFRDALTHLLRNAICHGIEAPEARRAAGKDPCGTITLHAAHERGGIALRISDDGAGMRRERIAARVRAMGRHPAPDALPDHELFGLVFEPGFSTATESSHLAGRGMGMDVVRRRVESIQGTIRIESREGHGTSLLIQLPLTLATIEGLSVGIGDERYVIPLRAVLACCDLPRGSLAHGGVQGLMVRRGRALPCVRLRALFGLGGSPPPDERVVIVALDGFEAGLVVDSLDGEGRTVVKPLGQLFRRVPGISGSTILGDGSVAMILDVDALLGGVVRDAVPADALDERRSAPSAAGGSPG</sequence>
<dbReference type="PRINTS" id="PR00344">
    <property type="entry name" value="BCTRLSENSOR"/>
</dbReference>
<dbReference type="PROSITE" id="PS50894">
    <property type="entry name" value="HPT"/>
    <property type="match status" value="1"/>
</dbReference>
<dbReference type="SMART" id="SM00387">
    <property type="entry name" value="HATPase_c"/>
    <property type="match status" value="1"/>
</dbReference>
<keyword evidence="7" id="KW-0547">Nucleotide-binding</keyword>
<accession>A0A4P2QM34</accession>
<dbReference type="Gene3D" id="1.10.287.560">
    <property type="entry name" value="Histidine kinase CheA-like, homodimeric domain"/>
    <property type="match status" value="1"/>
</dbReference>
<organism evidence="18 19">
    <name type="scientific">Sorangium cellulosum</name>
    <name type="common">Polyangium cellulosum</name>
    <dbReference type="NCBI Taxonomy" id="56"/>
    <lineage>
        <taxon>Bacteria</taxon>
        <taxon>Pseudomonadati</taxon>
        <taxon>Myxococcota</taxon>
        <taxon>Polyangia</taxon>
        <taxon>Polyangiales</taxon>
        <taxon>Polyangiaceae</taxon>
        <taxon>Sorangium</taxon>
    </lineage>
</organism>
<keyword evidence="9" id="KW-0067">ATP-binding</keyword>
<keyword evidence="5 12" id="KW-0597">Phosphoprotein</keyword>
<dbReference type="SUPFAM" id="SSF50341">
    <property type="entry name" value="CheW-like"/>
    <property type="match status" value="1"/>
</dbReference>
<evidence type="ECO:0000256" key="2">
    <source>
        <dbReference type="ARBA" id="ARBA00012438"/>
    </source>
</evidence>
<evidence type="ECO:0000256" key="9">
    <source>
        <dbReference type="ARBA" id="ARBA00022840"/>
    </source>
</evidence>